<dbReference type="Proteomes" id="UP000324222">
    <property type="component" value="Unassembled WGS sequence"/>
</dbReference>
<dbReference type="EMBL" id="VSRR010143245">
    <property type="protein sequence ID" value="MPD04877.1"/>
    <property type="molecule type" value="Genomic_DNA"/>
</dbReference>
<comment type="caution">
    <text evidence="2">The sequence shown here is derived from an EMBL/GenBank/DDBJ whole genome shotgun (WGS) entry which is preliminary data.</text>
</comment>
<evidence type="ECO:0000313" key="2">
    <source>
        <dbReference type="EMBL" id="MPD04877.1"/>
    </source>
</evidence>
<feature type="compositionally biased region" description="Basic and acidic residues" evidence="1">
    <location>
        <begin position="50"/>
        <end position="59"/>
    </location>
</feature>
<organism evidence="2 3">
    <name type="scientific">Portunus trituberculatus</name>
    <name type="common">Swimming crab</name>
    <name type="synonym">Neptunus trituberculatus</name>
    <dbReference type="NCBI Taxonomy" id="210409"/>
    <lineage>
        <taxon>Eukaryota</taxon>
        <taxon>Metazoa</taxon>
        <taxon>Ecdysozoa</taxon>
        <taxon>Arthropoda</taxon>
        <taxon>Crustacea</taxon>
        <taxon>Multicrustacea</taxon>
        <taxon>Malacostraca</taxon>
        <taxon>Eumalacostraca</taxon>
        <taxon>Eucarida</taxon>
        <taxon>Decapoda</taxon>
        <taxon>Pleocyemata</taxon>
        <taxon>Brachyura</taxon>
        <taxon>Eubrachyura</taxon>
        <taxon>Portunoidea</taxon>
        <taxon>Portunidae</taxon>
        <taxon>Portuninae</taxon>
        <taxon>Portunus</taxon>
    </lineage>
</organism>
<evidence type="ECO:0000313" key="3">
    <source>
        <dbReference type="Proteomes" id="UP000324222"/>
    </source>
</evidence>
<feature type="region of interest" description="Disordered" evidence="1">
    <location>
        <begin position="39"/>
        <end position="59"/>
    </location>
</feature>
<reference evidence="2 3" key="1">
    <citation type="submission" date="2019-05" db="EMBL/GenBank/DDBJ databases">
        <title>Another draft genome of Portunus trituberculatus and its Hox gene families provides insights of decapod evolution.</title>
        <authorList>
            <person name="Jeong J.-H."/>
            <person name="Song I."/>
            <person name="Kim S."/>
            <person name="Choi T."/>
            <person name="Kim D."/>
            <person name="Ryu S."/>
            <person name="Kim W."/>
        </authorList>
    </citation>
    <scope>NUCLEOTIDE SEQUENCE [LARGE SCALE GENOMIC DNA]</scope>
    <source>
        <tissue evidence="2">Muscle</tissue>
    </source>
</reference>
<evidence type="ECO:0000256" key="1">
    <source>
        <dbReference type="SAM" id="MobiDB-lite"/>
    </source>
</evidence>
<accession>A0A5B7KDY2</accession>
<gene>
    <name evidence="2" type="ORF">E2C01_100588</name>
</gene>
<name>A0A5B7KDY2_PORTR</name>
<proteinExistence type="predicted"/>
<dbReference type="AlphaFoldDB" id="A0A5B7KDY2"/>
<sequence>MAVQGHGASQGYERATSLLLRKFREASWNSLPGVHASGLPHKATWTPVESSRKGEKMKKPCKEEFTTVLHSSAI</sequence>
<keyword evidence="3" id="KW-1185">Reference proteome</keyword>
<protein>
    <submittedName>
        <fullName evidence="2">Uncharacterized protein</fullName>
    </submittedName>
</protein>